<dbReference type="GO" id="GO:0005737">
    <property type="term" value="C:cytoplasm"/>
    <property type="evidence" value="ECO:0007669"/>
    <property type="project" value="UniProtKB-SubCell"/>
</dbReference>
<evidence type="ECO:0000256" key="1">
    <source>
        <dbReference type="ARBA" id="ARBA00022490"/>
    </source>
</evidence>
<comment type="subunit">
    <text evidence="8">Monomer. Part of the FGAM synthase complex composed of 1 PurL, 1 PurQ and 2 PurS subunits.</text>
</comment>
<reference evidence="12 13" key="1">
    <citation type="submission" date="2018-10" db="EMBL/GenBank/DDBJ databases">
        <title>Natrarchaeobius chitinivorans gen. nov., sp. nov., and Natrarchaeobius haloalkaliphilus sp. nov., alkaliphilic, chitin-utilizing haloarchaea from hypersaline alkaline lakes.</title>
        <authorList>
            <person name="Sorokin D.Y."/>
            <person name="Elcheninov A.G."/>
            <person name="Kostrikina N.A."/>
            <person name="Bale N.J."/>
            <person name="Sinninghe Damste J.S."/>
            <person name="Khijniak T.V."/>
            <person name="Kublanov I.V."/>
            <person name="Toshchakov S.V."/>
        </authorList>
    </citation>
    <scope>NUCLEOTIDE SEQUENCE [LARGE SCALE GENOMIC DNA]</scope>
    <source>
        <strain evidence="12 13">AArcht7</strain>
    </source>
</reference>
<evidence type="ECO:0000256" key="2">
    <source>
        <dbReference type="ARBA" id="ARBA00022598"/>
    </source>
</evidence>
<feature type="binding site" evidence="8">
    <location>
        <position position="37"/>
    </location>
    <ligand>
        <name>ATP</name>
        <dbReference type="ChEBI" id="CHEBI:30616"/>
    </ligand>
</feature>
<dbReference type="OrthoDB" id="8251at2157"/>
<dbReference type="InterPro" id="IPR010074">
    <property type="entry name" value="PRibForGlyAmidine_synth_PurL"/>
</dbReference>
<feature type="binding site" evidence="8">
    <location>
        <position position="235"/>
    </location>
    <ligand>
        <name>substrate</name>
    </ligand>
</feature>
<dbReference type="CDD" id="cd02203">
    <property type="entry name" value="PurL_repeat1"/>
    <property type="match status" value="1"/>
</dbReference>
<dbReference type="InterPro" id="IPR016188">
    <property type="entry name" value="PurM-like_N"/>
</dbReference>
<dbReference type="NCBIfam" id="NF002290">
    <property type="entry name" value="PRK01213.1"/>
    <property type="match status" value="1"/>
</dbReference>
<feature type="domain" description="Phosphoribosylformylglycinamidine synthase linker" evidence="11">
    <location>
        <begin position="1"/>
        <end position="37"/>
    </location>
</feature>
<feature type="binding site" evidence="8">
    <location>
        <position position="525"/>
    </location>
    <ligand>
        <name>Mg(2+)</name>
        <dbReference type="ChEBI" id="CHEBI:18420"/>
        <label>1</label>
    </ligand>
</feature>
<dbReference type="InterPro" id="IPR036676">
    <property type="entry name" value="PurM-like_C_sf"/>
</dbReference>
<keyword evidence="7 8" id="KW-0460">Magnesium</keyword>
<feature type="binding site" evidence="8">
    <location>
        <position position="111"/>
    </location>
    <ligand>
        <name>Mg(2+)</name>
        <dbReference type="ChEBI" id="CHEBI:18420"/>
        <label>2</label>
    </ligand>
</feature>
<dbReference type="InterPro" id="IPR041609">
    <property type="entry name" value="PurL_linker"/>
</dbReference>
<dbReference type="PANTHER" id="PTHR43555">
    <property type="entry name" value="PHOSPHORIBOSYLFORMYLGLYCINAMIDINE SYNTHASE SUBUNIT PURL"/>
    <property type="match status" value="1"/>
</dbReference>
<accession>A0A3N6M0P5</accession>
<feature type="active site" description="Proton acceptor" evidence="8">
    <location>
        <position position="89"/>
    </location>
</feature>
<evidence type="ECO:0000259" key="9">
    <source>
        <dbReference type="Pfam" id="PF00586"/>
    </source>
</evidence>
<dbReference type="Pfam" id="PF18072">
    <property type="entry name" value="FGAR-AT_linker"/>
    <property type="match status" value="1"/>
</dbReference>
<dbReference type="EC" id="6.3.5.3" evidence="8"/>
<dbReference type="InterPro" id="IPR036921">
    <property type="entry name" value="PurM-like_N_sf"/>
</dbReference>
<dbReference type="Gene3D" id="3.30.1330.10">
    <property type="entry name" value="PurM-like, N-terminal domain"/>
    <property type="match status" value="2"/>
</dbReference>
<dbReference type="Pfam" id="PF02769">
    <property type="entry name" value="AIRS_C"/>
    <property type="match status" value="2"/>
</dbReference>
<dbReference type="GO" id="GO:0005524">
    <property type="term" value="F:ATP binding"/>
    <property type="evidence" value="ECO:0007669"/>
    <property type="project" value="UniProtKB-UniRule"/>
</dbReference>
<dbReference type="UniPathway" id="UPA00074">
    <property type="reaction ID" value="UER00128"/>
</dbReference>
<sequence length="726" mass="75553">MSLADSDRELVVSELGREPTPAEAALFENLWSEHCAYRSSRPLLSAFESDGEQVVVGPGDDAAVVALPESDGEGEGDERTYVTMGIESHNHPSYVDPFDGAATGVGGIVRDTLSMGAYPIALTDSLYFGEFDREHSKYLFEGVVEGISHYGNCIGVPTVGGSVDFHPDYEGNPLVNVACVGLTNEERLVTAEAQEPGNKLVLVGNATGRDGLGGASFASEDLAEDAETEDRPAVQVGDPYAEKLLIEANEVLVEEGLVESARDLGAAGLGGASSEMVAKGGLGAHIELERVHQREPNMNALEILLAESQERMCYEIEPDNVDRVREIAERFDLGCSVIGEVTDGNYVCTFEDEPGDRETVVDVDAHFLGEGAPMNDLAVDEPAQPDTDLPDVDPEAAVDAVLSSPNTASKRWVYRQYDHEVGVRTSVGPGDDAAIVAIRESGQGLAISAGAAPNWTSVAPREGARAIALENATNVAAKGATPLAAVDCLNGGNPEKPDVYGGFTAIVDGLAEMCETLSTPVVGGNVSLYNDSATGPIPPTPTLALVGVKDGYDAPPLSVDADAGGELLLVGDLGLESSDARLGGSEYLARFDGSDRFPALPDDPAAFVETLATVANADATAAVHDVSHGGLAVSLAEMVTDDAGLAVTLEADDPAGALFHEQPGRALIQTGAPEDVREAFAGVAPVVSLGTVTDDGTLAASVGDRTISLEAAEIRDLRSTIDAELE</sequence>
<dbReference type="GO" id="GO:0006189">
    <property type="term" value="P:'de novo' IMP biosynthetic process"/>
    <property type="evidence" value="ECO:0007669"/>
    <property type="project" value="UniProtKB-UniRule"/>
</dbReference>
<evidence type="ECO:0000256" key="5">
    <source>
        <dbReference type="ARBA" id="ARBA00022755"/>
    </source>
</evidence>
<feature type="binding site" evidence="8">
    <location>
        <position position="263"/>
    </location>
    <ligand>
        <name>Mg(2+)</name>
        <dbReference type="ChEBI" id="CHEBI:18420"/>
        <label>2</label>
    </ligand>
</feature>
<evidence type="ECO:0000256" key="3">
    <source>
        <dbReference type="ARBA" id="ARBA00022723"/>
    </source>
</evidence>
<evidence type="ECO:0000259" key="10">
    <source>
        <dbReference type="Pfam" id="PF02769"/>
    </source>
</evidence>
<feature type="binding site" evidence="8">
    <location>
        <position position="87"/>
    </location>
    <ligand>
        <name>Mg(2+)</name>
        <dbReference type="ChEBI" id="CHEBI:18420"/>
        <label>1</label>
    </ligand>
</feature>
<keyword evidence="1 8" id="KW-0963">Cytoplasm</keyword>
<feature type="binding site" evidence="8">
    <location>
        <position position="524"/>
    </location>
    <ligand>
        <name>ATP</name>
        <dbReference type="ChEBI" id="CHEBI:30616"/>
    </ligand>
</feature>
<comment type="function">
    <text evidence="8">Part of the phosphoribosylformylglycinamidine synthase complex involved in the purines biosynthetic pathway. Catalyzes the ATP-dependent conversion of formylglycinamide ribonucleotide (FGAR) and glutamine to yield formylglycinamidine ribonucleotide (FGAM) and glutamate. The FGAM synthase complex is composed of three subunits. PurQ produces an ammonia molecule by converting glutamine to glutamate. PurL transfers the ammonia molecule to FGAR to form FGAM in an ATP-dependent manner. PurS interacts with PurQ and PurL and is thought to assist in the transfer of the ammonia molecule from PurQ to PurL.</text>
</comment>
<dbReference type="PIRSF" id="PIRSF001587">
    <property type="entry name" value="FGAM_synthase_II"/>
    <property type="match status" value="1"/>
</dbReference>
<comment type="pathway">
    <text evidence="8">Purine metabolism; IMP biosynthesis via de novo pathway; 5-amino-1-(5-phospho-D-ribosyl)imidazole from N(2)-formyl-N(1)-(5-phospho-D-ribosyl)glycinamide: step 1/2.</text>
</comment>
<keyword evidence="2 8" id="KW-0436">Ligase</keyword>
<feature type="binding site" evidence="8">
    <location>
        <begin position="307"/>
        <end position="309"/>
    </location>
    <ligand>
        <name>substrate</name>
    </ligand>
</feature>
<keyword evidence="3 8" id="KW-0479">Metal-binding</keyword>
<dbReference type="Pfam" id="PF00586">
    <property type="entry name" value="AIRS"/>
    <property type="match status" value="2"/>
</dbReference>
<feature type="domain" description="PurM-like C-terminal" evidence="10">
    <location>
        <begin position="195"/>
        <end position="345"/>
    </location>
</feature>
<evidence type="ECO:0000313" key="12">
    <source>
        <dbReference type="EMBL" id="RQG96838.1"/>
    </source>
</evidence>
<dbReference type="GO" id="GO:0004642">
    <property type="term" value="F:phosphoribosylformylglycinamidine synthase activity"/>
    <property type="evidence" value="ECO:0007669"/>
    <property type="project" value="UniProtKB-UniRule"/>
</dbReference>
<dbReference type="SUPFAM" id="SSF55326">
    <property type="entry name" value="PurM N-terminal domain-like"/>
    <property type="match status" value="2"/>
</dbReference>
<evidence type="ECO:0000256" key="4">
    <source>
        <dbReference type="ARBA" id="ARBA00022741"/>
    </source>
</evidence>
<dbReference type="HAMAP" id="MF_00420">
    <property type="entry name" value="PurL_2"/>
    <property type="match status" value="1"/>
</dbReference>
<comment type="subcellular location">
    <subcellularLocation>
        <location evidence="8">Cytoplasm</location>
    </subcellularLocation>
</comment>
<evidence type="ECO:0000256" key="7">
    <source>
        <dbReference type="ARBA" id="ARBA00022842"/>
    </source>
</evidence>
<comment type="similarity">
    <text evidence="8">Belongs to the FGAMS family.</text>
</comment>
<dbReference type="AlphaFoldDB" id="A0A3N6M0P5"/>
<dbReference type="InterPro" id="IPR010918">
    <property type="entry name" value="PurM-like_C_dom"/>
</dbReference>
<feature type="binding site" evidence="8">
    <location>
        <position position="110"/>
    </location>
    <ligand>
        <name>substrate</name>
    </ligand>
</feature>
<name>A0A3N6M0P5_NATCH</name>
<evidence type="ECO:0000256" key="6">
    <source>
        <dbReference type="ARBA" id="ARBA00022840"/>
    </source>
</evidence>
<feature type="domain" description="PurM-like C-terminal" evidence="10">
    <location>
        <begin position="564"/>
        <end position="700"/>
    </location>
</feature>
<keyword evidence="13" id="KW-1185">Reference proteome</keyword>
<dbReference type="Gene3D" id="3.90.650.10">
    <property type="entry name" value="PurM-like C-terminal domain"/>
    <property type="match status" value="2"/>
</dbReference>
<dbReference type="PANTHER" id="PTHR43555:SF1">
    <property type="entry name" value="PHOSPHORIBOSYLFORMYLGLYCINAMIDINE SYNTHASE SUBUNIT PURL"/>
    <property type="match status" value="1"/>
</dbReference>
<organism evidence="12 13">
    <name type="scientific">Natrarchaeobius chitinivorans</name>
    <dbReference type="NCBI Taxonomy" id="1679083"/>
    <lineage>
        <taxon>Archaea</taxon>
        <taxon>Methanobacteriati</taxon>
        <taxon>Methanobacteriota</taxon>
        <taxon>Stenosarchaea group</taxon>
        <taxon>Halobacteria</taxon>
        <taxon>Halobacteriales</taxon>
        <taxon>Natrialbaceae</taxon>
        <taxon>Natrarchaeobius</taxon>
    </lineage>
</organism>
<dbReference type="NCBIfam" id="TIGR01736">
    <property type="entry name" value="FGAM_synth_II"/>
    <property type="match status" value="1"/>
</dbReference>
<feature type="binding site" evidence="8">
    <location>
        <begin position="88"/>
        <end position="91"/>
    </location>
    <ligand>
        <name>substrate</name>
    </ligand>
</feature>
<proteinExistence type="inferred from homology"/>
<keyword evidence="6 8" id="KW-0067">ATP-binding</keyword>
<protein>
    <recommendedName>
        <fullName evidence="8">Phosphoribosylformylglycinamidine synthase subunit PurL</fullName>
        <shortName evidence="8">FGAM synthase</shortName>
        <ecNumber evidence="8">6.3.5.3</ecNumber>
    </recommendedName>
    <alternativeName>
        <fullName evidence="8">Formylglycinamide ribonucleotide amidotransferase subunit II</fullName>
        <shortName evidence="8">FGAR amidotransferase II</shortName>
        <shortName evidence="8">FGAR-AT II</shortName>
    </alternativeName>
    <alternativeName>
        <fullName evidence="8">Glutamine amidotransferase PurL</fullName>
    </alternativeName>
    <alternativeName>
        <fullName evidence="8">Phosphoribosylformylglycinamidine synthase subunit II</fullName>
    </alternativeName>
</protein>
<dbReference type="Proteomes" id="UP000281431">
    <property type="component" value="Unassembled WGS sequence"/>
</dbReference>
<comment type="caution">
    <text evidence="8">Lacks conserved residue(s) required for the propagation of feature annotation.</text>
</comment>
<comment type="catalytic activity">
    <reaction evidence="8">
        <text>N(2)-formyl-N(1)-(5-phospho-beta-D-ribosyl)glycinamide + L-glutamine + ATP + H2O = 2-formamido-N(1)-(5-O-phospho-beta-D-ribosyl)acetamidine + L-glutamate + ADP + phosphate + H(+)</text>
        <dbReference type="Rhea" id="RHEA:17129"/>
        <dbReference type="ChEBI" id="CHEBI:15377"/>
        <dbReference type="ChEBI" id="CHEBI:15378"/>
        <dbReference type="ChEBI" id="CHEBI:29985"/>
        <dbReference type="ChEBI" id="CHEBI:30616"/>
        <dbReference type="ChEBI" id="CHEBI:43474"/>
        <dbReference type="ChEBI" id="CHEBI:58359"/>
        <dbReference type="ChEBI" id="CHEBI:147286"/>
        <dbReference type="ChEBI" id="CHEBI:147287"/>
        <dbReference type="ChEBI" id="CHEBI:456216"/>
        <dbReference type="EC" id="6.3.5.3"/>
    </reaction>
</comment>
<dbReference type="EMBL" id="REFZ01000022">
    <property type="protein sequence ID" value="RQG96838.1"/>
    <property type="molecule type" value="Genomic_DNA"/>
</dbReference>
<feature type="domain" description="PurM-like N-terminal" evidence="9">
    <location>
        <begin position="430"/>
        <end position="548"/>
    </location>
</feature>
<evidence type="ECO:0000259" key="11">
    <source>
        <dbReference type="Pfam" id="PF18072"/>
    </source>
</evidence>
<keyword evidence="4 8" id="KW-0547">Nucleotide-binding</keyword>
<evidence type="ECO:0000256" key="8">
    <source>
        <dbReference type="HAMAP-Rule" id="MF_00420"/>
    </source>
</evidence>
<feature type="binding site" evidence="8">
    <location>
        <position position="527"/>
    </location>
    <ligand>
        <name>substrate</name>
    </ligand>
</feature>
<gene>
    <name evidence="8 12" type="primary">purL</name>
    <name evidence="12" type="ORF">EA472_19935</name>
</gene>
<feature type="domain" description="PurM-like N-terminal" evidence="9">
    <location>
        <begin position="59"/>
        <end position="182"/>
    </location>
</feature>
<keyword evidence="5 8" id="KW-0658">Purine biosynthesis</keyword>
<feature type="active site" evidence="8">
    <location>
        <position position="34"/>
    </location>
</feature>
<evidence type="ECO:0000313" key="13">
    <source>
        <dbReference type="Proteomes" id="UP000281431"/>
    </source>
</evidence>
<feature type="binding site" evidence="8">
    <location>
        <position position="487"/>
    </location>
    <ligand>
        <name>ATP</name>
        <dbReference type="ChEBI" id="CHEBI:30616"/>
    </ligand>
</feature>
<dbReference type="GO" id="GO:0000287">
    <property type="term" value="F:magnesium ion binding"/>
    <property type="evidence" value="ECO:0007669"/>
    <property type="project" value="UniProtKB-UniRule"/>
</dbReference>
<comment type="caution">
    <text evidence="12">The sequence shown here is derived from an EMBL/GenBank/DDBJ whole genome shotgun (WGS) entry which is preliminary data.</text>
</comment>
<dbReference type="SUPFAM" id="SSF56042">
    <property type="entry name" value="PurM C-terminal domain-like"/>
    <property type="match status" value="2"/>
</dbReference>
<dbReference type="CDD" id="cd02204">
    <property type="entry name" value="PurL_repeat2"/>
    <property type="match status" value="1"/>
</dbReference>